<keyword evidence="3" id="KW-1185">Reference proteome</keyword>
<name>A0AAV7J671_COTGL</name>
<evidence type="ECO:0000313" key="2">
    <source>
        <dbReference type="EMBL" id="KAH0567277.1"/>
    </source>
</evidence>
<evidence type="ECO:0000313" key="3">
    <source>
        <dbReference type="Proteomes" id="UP000826195"/>
    </source>
</evidence>
<accession>A0AAV7J671</accession>
<dbReference type="AlphaFoldDB" id="A0AAV7J671"/>
<feature type="region of interest" description="Disordered" evidence="1">
    <location>
        <begin position="60"/>
        <end position="87"/>
    </location>
</feature>
<comment type="caution">
    <text evidence="2">The sequence shown here is derived from an EMBL/GenBank/DDBJ whole genome shotgun (WGS) entry which is preliminary data.</text>
</comment>
<organism evidence="2 3">
    <name type="scientific">Cotesia glomerata</name>
    <name type="common">Lepidopteran parasitic wasp</name>
    <name type="synonym">Apanteles glomeratus</name>
    <dbReference type="NCBI Taxonomy" id="32391"/>
    <lineage>
        <taxon>Eukaryota</taxon>
        <taxon>Metazoa</taxon>
        <taxon>Ecdysozoa</taxon>
        <taxon>Arthropoda</taxon>
        <taxon>Hexapoda</taxon>
        <taxon>Insecta</taxon>
        <taxon>Pterygota</taxon>
        <taxon>Neoptera</taxon>
        <taxon>Endopterygota</taxon>
        <taxon>Hymenoptera</taxon>
        <taxon>Apocrita</taxon>
        <taxon>Ichneumonoidea</taxon>
        <taxon>Braconidae</taxon>
        <taxon>Microgastrinae</taxon>
        <taxon>Cotesia</taxon>
    </lineage>
</organism>
<gene>
    <name evidence="2" type="ORF">KQX54_008051</name>
</gene>
<protein>
    <submittedName>
        <fullName evidence="2">Uncharacterized protein</fullName>
    </submittedName>
</protein>
<proteinExistence type="predicted"/>
<dbReference type="Proteomes" id="UP000826195">
    <property type="component" value="Unassembled WGS sequence"/>
</dbReference>
<reference evidence="2 3" key="1">
    <citation type="journal article" date="2021" name="J. Hered.">
        <title>A chromosome-level genome assembly of the parasitoid wasp, Cotesia glomerata (Hymenoptera: Braconidae).</title>
        <authorList>
            <person name="Pinto B.J."/>
            <person name="Weis J.J."/>
            <person name="Gamble T."/>
            <person name="Ode P.J."/>
            <person name="Paul R."/>
            <person name="Zaspel J.M."/>
        </authorList>
    </citation>
    <scope>NUCLEOTIDE SEQUENCE [LARGE SCALE GENOMIC DNA]</scope>
    <source>
        <strain evidence="2">CgM1</strain>
    </source>
</reference>
<sequence>MEKNNWRRRTEVLDLGITVERCILEFGRCDPIDTNTSSDKEESIVLESLPVKQNYSVESSRASLEMYREREKERDKDGNGGLLASGE</sequence>
<feature type="compositionally biased region" description="Basic and acidic residues" evidence="1">
    <location>
        <begin position="66"/>
        <end position="78"/>
    </location>
</feature>
<evidence type="ECO:0000256" key="1">
    <source>
        <dbReference type="SAM" id="MobiDB-lite"/>
    </source>
</evidence>
<dbReference type="EMBL" id="JAHXZJ010000001">
    <property type="protein sequence ID" value="KAH0567277.1"/>
    <property type="molecule type" value="Genomic_DNA"/>
</dbReference>